<evidence type="ECO:0000313" key="2">
    <source>
        <dbReference type="EMBL" id="EMF55413.1"/>
    </source>
</evidence>
<evidence type="ECO:0000256" key="1">
    <source>
        <dbReference type="SAM" id="MobiDB-lite"/>
    </source>
</evidence>
<organism evidence="2 3">
    <name type="scientific">Streptomyces bottropensis ATCC 25435</name>
    <dbReference type="NCBI Taxonomy" id="1054862"/>
    <lineage>
        <taxon>Bacteria</taxon>
        <taxon>Bacillati</taxon>
        <taxon>Actinomycetota</taxon>
        <taxon>Actinomycetes</taxon>
        <taxon>Kitasatosporales</taxon>
        <taxon>Streptomycetaceae</taxon>
        <taxon>Streptomyces</taxon>
    </lineage>
</organism>
<feature type="region of interest" description="Disordered" evidence="1">
    <location>
        <begin position="1"/>
        <end position="39"/>
    </location>
</feature>
<gene>
    <name evidence="2" type="ORF">SBD_2726</name>
</gene>
<reference evidence="3" key="1">
    <citation type="journal article" date="2013" name="Genome Announc.">
        <title>Draft Genome Sequence of Streptomyces bottropensis ATCC 25435, a Bottromycin-Producing Actinomycete.</title>
        <authorList>
            <person name="Zhang H."/>
            <person name="Zhou W."/>
            <person name="Zhuang Y."/>
            <person name="Liang X."/>
            <person name="Liu T."/>
        </authorList>
    </citation>
    <scope>NUCLEOTIDE SEQUENCE [LARGE SCALE GENOMIC DNA]</scope>
    <source>
        <strain evidence="3">ATCC 25435</strain>
    </source>
</reference>
<dbReference type="AlphaFoldDB" id="M3F1M2"/>
<dbReference type="EMBL" id="KB405067">
    <property type="protein sequence ID" value="EMF55413.1"/>
    <property type="molecule type" value="Genomic_DNA"/>
</dbReference>
<accession>M3F1M2</accession>
<evidence type="ECO:0000313" key="3">
    <source>
        <dbReference type="Proteomes" id="UP000030760"/>
    </source>
</evidence>
<name>M3F1M2_9ACTN</name>
<protein>
    <submittedName>
        <fullName evidence="2">Uncharacterized protein</fullName>
    </submittedName>
</protein>
<dbReference type="Proteomes" id="UP000030760">
    <property type="component" value="Unassembled WGS sequence"/>
</dbReference>
<sequence length="60" mass="6900">MPAGSDTRPADRFPEQPAGRFADRFAVGPRRPYPERVGSHMFMTPRGRLRSKAWRIYSAH</sequence>
<proteinExistence type="predicted"/>